<reference evidence="1" key="2">
    <citation type="submission" date="2015-06" db="UniProtKB">
        <authorList>
            <consortium name="EnsemblProtists"/>
        </authorList>
    </citation>
    <scope>IDENTIFICATION</scope>
    <source>
        <strain evidence="1">Emoy2</strain>
    </source>
</reference>
<dbReference type="EnsemblProtists" id="HpaT811947">
    <property type="protein sequence ID" value="HpaP811947"/>
    <property type="gene ID" value="HpaG811947"/>
</dbReference>
<dbReference type="AlphaFoldDB" id="M4BZC4"/>
<reference evidence="2" key="1">
    <citation type="journal article" date="2010" name="Science">
        <title>Signatures of adaptation to obligate biotrophy in the Hyaloperonospora arabidopsidis genome.</title>
        <authorList>
            <person name="Baxter L."/>
            <person name="Tripathy S."/>
            <person name="Ishaque N."/>
            <person name="Boot N."/>
            <person name="Cabral A."/>
            <person name="Kemen E."/>
            <person name="Thines M."/>
            <person name="Ah-Fong A."/>
            <person name="Anderson R."/>
            <person name="Badejoko W."/>
            <person name="Bittner-Eddy P."/>
            <person name="Boore J.L."/>
            <person name="Chibucos M.C."/>
            <person name="Coates M."/>
            <person name="Dehal P."/>
            <person name="Delehaunty K."/>
            <person name="Dong S."/>
            <person name="Downton P."/>
            <person name="Dumas B."/>
            <person name="Fabro G."/>
            <person name="Fronick C."/>
            <person name="Fuerstenberg S.I."/>
            <person name="Fulton L."/>
            <person name="Gaulin E."/>
            <person name="Govers F."/>
            <person name="Hughes L."/>
            <person name="Humphray S."/>
            <person name="Jiang R.H."/>
            <person name="Judelson H."/>
            <person name="Kamoun S."/>
            <person name="Kyung K."/>
            <person name="Meijer H."/>
            <person name="Minx P."/>
            <person name="Morris P."/>
            <person name="Nelson J."/>
            <person name="Phuntumart V."/>
            <person name="Qutob D."/>
            <person name="Rehmany A."/>
            <person name="Rougon-Cardoso A."/>
            <person name="Ryden P."/>
            <person name="Torto-Alalibo T."/>
            <person name="Studholme D."/>
            <person name="Wang Y."/>
            <person name="Win J."/>
            <person name="Wood J."/>
            <person name="Clifton S.W."/>
            <person name="Rogers J."/>
            <person name="Van den Ackerveken G."/>
            <person name="Jones J.D."/>
            <person name="McDowell J.M."/>
            <person name="Beynon J."/>
            <person name="Tyler B.M."/>
        </authorList>
    </citation>
    <scope>NUCLEOTIDE SEQUENCE [LARGE SCALE GENOMIC DNA]</scope>
    <source>
        <strain evidence="2">Emoy2</strain>
    </source>
</reference>
<dbReference type="EMBL" id="JH598058">
    <property type="status" value="NOT_ANNOTATED_CDS"/>
    <property type="molecule type" value="Genomic_DNA"/>
</dbReference>
<sequence>MVRVNLRPLTLLTSNGGSRRVHGRILTWTRSYRHSRSVMLVERRPKLVFGLQFGEVTMEFRSRSYKRIVFFGGQLSFA</sequence>
<dbReference type="HOGENOM" id="CLU_195576_0_0_1"/>
<evidence type="ECO:0000313" key="2">
    <source>
        <dbReference type="Proteomes" id="UP000011713"/>
    </source>
</evidence>
<name>M4BZC4_HYAAE</name>
<organism evidence="1 2">
    <name type="scientific">Hyaloperonospora arabidopsidis (strain Emoy2)</name>
    <name type="common">Downy mildew agent</name>
    <name type="synonym">Peronospora arabidopsidis</name>
    <dbReference type="NCBI Taxonomy" id="559515"/>
    <lineage>
        <taxon>Eukaryota</taxon>
        <taxon>Sar</taxon>
        <taxon>Stramenopiles</taxon>
        <taxon>Oomycota</taxon>
        <taxon>Peronosporomycetes</taxon>
        <taxon>Peronosporales</taxon>
        <taxon>Peronosporaceae</taxon>
        <taxon>Hyaloperonospora</taxon>
    </lineage>
</organism>
<protein>
    <submittedName>
        <fullName evidence="1">Uncharacterized protein</fullName>
    </submittedName>
</protein>
<dbReference type="InParanoid" id="M4BZC4"/>
<accession>M4BZC4</accession>
<dbReference type="VEuPathDB" id="FungiDB:HpaG811947"/>
<keyword evidence="2" id="KW-1185">Reference proteome</keyword>
<dbReference type="Proteomes" id="UP000011713">
    <property type="component" value="Unassembled WGS sequence"/>
</dbReference>
<evidence type="ECO:0000313" key="1">
    <source>
        <dbReference type="EnsemblProtists" id="HpaP811947"/>
    </source>
</evidence>
<proteinExistence type="predicted"/>